<accession>A0A154BUT4</accession>
<keyword evidence="1" id="KW-0175">Coiled coil</keyword>
<proteinExistence type="predicted"/>
<evidence type="ECO:0000256" key="1">
    <source>
        <dbReference type="SAM" id="Coils"/>
    </source>
</evidence>
<sequence>MPTGILLVVLLLVTVFIFVYKRQMLLKMFSINIATMADEFRTQMEVTADQAVKKLENQMAQLEYMLEEADAKIITLENRLREAEQKGIPSAPASVPYTSDSPLSTSIPQSQPAQIADKLQEVAQDKRQQVMLMHRQGYTVIEIAKATSMGKGEVMLVLELNKNG</sequence>
<name>A0A154BUT4_ANASB</name>
<feature type="region of interest" description="Disordered" evidence="2">
    <location>
        <begin position="87"/>
        <end position="108"/>
    </location>
</feature>
<evidence type="ECO:0000313" key="3">
    <source>
        <dbReference type="EMBL" id="KYZ77268.1"/>
    </source>
</evidence>
<protein>
    <submittedName>
        <fullName evidence="3">Uncharacterized protein</fullName>
    </submittedName>
</protein>
<dbReference type="Pfam" id="PF19610">
    <property type="entry name" value="DUF6115"/>
    <property type="match status" value="1"/>
</dbReference>
<gene>
    <name evidence="3" type="ORF">AXX12_03810</name>
</gene>
<reference evidence="3 4" key="1">
    <citation type="submission" date="2016-02" db="EMBL/GenBank/DDBJ databases">
        <title>Anaerosporomusa subterraneum gen. nov., sp. nov., a spore-forming obligate anaerobe isolated from saprolite.</title>
        <authorList>
            <person name="Choi J.K."/>
            <person name="Shah M."/>
            <person name="Yee N."/>
        </authorList>
    </citation>
    <scope>NUCLEOTIDE SEQUENCE [LARGE SCALE GENOMIC DNA]</scope>
    <source>
        <strain evidence="3 4">RU4</strain>
    </source>
</reference>
<dbReference type="InterPro" id="IPR046118">
    <property type="entry name" value="DUF6115"/>
</dbReference>
<dbReference type="STRING" id="1794912.AXX12_03810"/>
<dbReference type="EMBL" id="LSGP01000013">
    <property type="protein sequence ID" value="KYZ77268.1"/>
    <property type="molecule type" value="Genomic_DNA"/>
</dbReference>
<keyword evidence="4" id="KW-1185">Reference proteome</keyword>
<feature type="coiled-coil region" evidence="1">
    <location>
        <begin position="48"/>
        <end position="86"/>
    </location>
</feature>
<feature type="compositionally biased region" description="Polar residues" evidence="2">
    <location>
        <begin position="96"/>
        <end position="108"/>
    </location>
</feature>
<evidence type="ECO:0000313" key="4">
    <source>
        <dbReference type="Proteomes" id="UP000076268"/>
    </source>
</evidence>
<evidence type="ECO:0000256" key="2">
    <source>
        <dbReference type="SAM" id="MobiDB-lite"/>
    </source>
</evidence>
<comment type="caution">
    <text evidence="3">The sequence shown here is derived from an EMBL/GenBank/DDBJ whole genome shotgun (WGS) entry which is preliminary data.</text>
</comment>
<dbReference type="RefSeq" id="WP_066239293.1">
    <property type="nucleotide sequence ID" value="NZ_LSGP01000013.1"/>
</dbReference>
<dbReference type="Proteomes" id="UP000076268">
    <property type="component" value="Unassembled WGS sequence"/>
</dbReference>
<dbReference type="OrthoDB" id="1682562at2"/>
<organism evidence="3 4">
    <name type="scientific">Anaerosporomusa subterranea</name>
    <dbReference type="NCBI Taxonomy" id="1794912"/>
    <lineage>
        <taxon>Bacteria</taxon>
        <taxon>Bacillati</taxon>
        <taxon>Bacillota</taxon>
        <taxon>Negativicutes</taxon>
        <taxon>Acetonemataceae</taxon>
        <taxon>Anaerosporomusa</taxon>
    </lineage>
</organism>
<dbReference type="AlphaFoldDB" id="A0A154BUT4"/>